<dbReference type="GO" id="GO:0006402">
    <property type="term" value="P:mRNA catabolic process"/>
    <property type="evidence" value="ECO:0007669"/>
    <property type="project" value="TreeGrafter"/>
</dbReference>
<dbReference type="InterPro" id="IPR012340">
    <property type="entry name" value="NA-bd_OB-fold"/>
</dbReference>
<name>A0A161HX18_9ASCO</name>
<dbReference type="OrthoDB" id="2285229at2759"/>
<gene>
    <name evidence="2" type="primary">DSS1</name>
    <name evidence="2" type="ORF">AWJ20_1535</name>
</gene>
<dbReference type="InterPro" id="IPR001900">
    <property type="entry name" value="RNase_II/R"/>
</dbReference>
<evidence type="ECO:0000259" key="1">
    <source>
        <dbReference type="SMART" id="SM00955"/>
    </source>
</evidence>
<protein>
    <submittedName>
        <fullName evidence="2">Dss1p</fullName>
    </submittedName>
</protein>
<keyword evidence="3" id="KW-1185">Reference proteome</keyword>
<sequence length="898" mass="99628">MRVKGLRSISLGPLTPTQRGARCLSSIVPSQERSNGFQKIDDPLVGSNHFNSEENTNVIPPLSYREILSGIEKRSASYYKVQAGRYAPSKNIIREFGQVSYNDFTSPPAIGDLVLSKYSGPIVLLQRPKDKVKDSNVEISHLASYEKDFLACTASGLIIGVNKSEIIFNMGQLTASTVLNTCIQHVESDGTTVLCLDNVMKRAVCPVLRKLVTDKYANWDELLPVVEQLVNGISRSSRVSAVNVPFFQLAQEVDRCVKLQNNSTQPISAVILQIISNLVGQFPPEQGSLNSSTVSANLLYSLYEAVQMVFDRRLIINSKDAILTVLPKVEVENFDNALSEAKKKPRKVLKELEGDLKKSSTDNPNPLIRRYALGDINPHDVYAQSAAMSLLRKLPPAILNNEEVSPTSALIIQDQLGLMNKEQGPFFGSHVYDFLRESTSVVSPVSFGPLEYDRMDKIREDLGTTIPVYCIDAAGSHEIDDGISITNLLGSQVLVGLHIADPTSSFKDLGDDLLKSAYKQSSTAYFPKGPITMFPTEFTQKFSLENGLGSRRCLTISFIYDEVDRKVVEGSLDIRPQSINKVVNITYDEVNSILDKQDDLGEAAQDLKRLHRISNTLLKKRVENGAINLSINSAAVRIDTEMDREIEADNEVEDLADVKVSIDISTSPSHILVSELMIAANSQVAAFTRKASIPNIYRRQEVVFPPGTQRPDISKGFSEENSFKILEAMRPSTLSVNPGLHQSLGVSEYCGATSPLRRFQDIITHWQVYSHLLGDNGRQQMLSLVQLDTISLKLQAMQTLIKTAQRDSLNFWVLKKIEKGHLGGPKKQLRCTVASRPLLGSSHQRVSLSDWGIYGIIEVEKPLILGEKILCEIRTVNPISRTLLLQYAHEPFDLLFPE</sequence>
<dbReference type="PANTHER" id="PTHR23355:SF9">
    <property type="entry name" value="DIS3-LIKE EXONUCLEASE 2"/>
    <property type="match status" value="1"/>
</dbReference>
<dbReference type="GO" id="GO:0003723">
    <property type="term" value="F:RNA binding"/>
    <property type="evidence" value="ECO:0007669"/>
    <property type="project" value="InterPro"/>
</dbReference>
<dbReference type="SUPFAM" id="SSF50249">
    <property type="entry name" value="Nucleic acid-binding proteins"/>
    <property type="match status" value="1"/>
</dbReference>
<organism evidence="2 3">
    <name type="scientific">Sugiyamaella lignohabitans</name>
    <dbReference type="NCBI Taxonomy" id="796027"/>
    <lineage>
        <taxon>Eukaryota</taxon>
        <taxon>Fungi</taxon>
        <taxon>Dikarya</taxon>
        <taxon>Ascomycota</taxon>
        <taxon>Saccharomycotina</taxon>
        <taxon>Dipodascomycetes</taxon>
        <taxon>Dipodascales</taxon>
        <taxon>Trichomonascaceae</taxon>
        <taxon>Sugiyamaella</taxon>
    </lineage>
</organism>
<dbReference type="EMBL" id="CP014501">
    <property type="protein sequence ID" value="ANB13253.1"/>
    <property type="molecule type" value="Genomic_DNA"/>
</dbReference>
<evidence type="ECO:0000313" key="2">
    <source>
        <dbReference type="EMBL" id="ANB13253.1"/>
    </source>
</evidence>
<dbReference type="InterPro" id="IPR050180">
    <property type="entry name" value="RNR_Ribonuclease"/>
</dbReference>
<reference evidence="2 3" key="1">
    <citation type="submission" date="2016-02" db="EMBL/GenBank/DDBJ databases">
        <title>Complete genome sequence and transcriptome regulation of the pentose utilising yeast Sugiyamaella lignohabitans.</title>
        <authorList>
            <person name="Bellasio M."/>
            <person name="Peymann A."/>
            <person name="Valli M."/>
            <person name="Sipitzky M."/>
            <person name="Graf A."/>
            <person name="Sauer M."/>
            <person name="Marx H."/>
            <person name="Mattanovich D."/>
        </authorList>
    </citation>
    <scope>NUCLEOTIDE SEQUENCE [LARGE SCALE GENOMIC DNA]</scope>
    <source>
        <strain evidence="2 3">CBS 10342</strain>
    </source>
</reference>
<dbReference type="SMART" id="SM00955">
    <property type="entry name" value="RNB"/>
    <property type="match status" value="1"/>
</dbReference>
<dbReference type="GO" id="GO:0000175">
    <property type="term" value="F:3'-5'-RNA exonuclease activity"/>
    <property type="evidence" value="ECO:0007669"/>
    <property type="project" value="TreeGrafter"/>
</dbReference>
<dbReference type="PANTHER" id="PTHR23355">
    <property type="entry name" value="RIBONUCLEASE"/>
    <property type="match status" value="1"/>
</dbReference>
<accession>A0A161HX18</accession>
<proteinExistence type="predicted"/>
<evidence type="ECO:0000313" key="3">
    <source>
        <dbReference type="Proteomes" id="UP000189580"/>
    </source>
</evidence>
<dbReference type="RefSeq" id="XP_018735730.1">
    <property type="nucleotide sequence ID" value="XM_018878425.1"/>
</dbReference>
<dbReference type="Pfam" id="PF00773">
    <property type="entry name" value="RNB"/>
    <property type="match status" value="1"/>
</dbReference>
<dbReference type="GeneID" id="30033348"/>
<dbReference type="GO" id="GO:0000932">
    <property type="term" value="C:P-body"/>
    <property type="evidence" value="ECO:0007669"/>
    <property type="project" value="TreeGrafter"/>
</dbReference>
<dbReference type="Proteomes" id="UP000189580">
    <property type="component" value="Chromosome a"/>
</dbReference>
<dbReference type="AlphaFoldDB" id="A0A161HX18"/>
<feature type="domain" description="RNB" evidence="1">
    <location>
        <begin position="459"/>
        <end position="774"/>
    </location>
</feature>
<dbReference type="KEGG" id="slb:AWJ20_1535"/>